<sequence>MSKLWGSDTKVMLLQETRIPLDQLDEIQEYFTSINKTLFIHRIRNNLTAIVVDSSIHGRMLPHREVFGPYLTTIQVDNYIIHSYYGERHEAQRRIHLLLLSQEPVDPDLIYILGGDFNMVMSDMLDSSDDRARDGASVTALQQIIDNFNFVDTFRWLHPHKQATTNHNASHKLHRRIDRIYISKSSKNQVRDATIGTAINGSTHKWISCELTNIHIGRRRFIMHQRLIQKQYTKYFTPTFSIANAIHYWDIYILAVEHASIALSGTLRKCNEYLGEPKDAVTKAQLLKQRMQDHGPSKIFSSLEHTKASQTIEANTTSSMLDLASDFYKDLYRSTGRSGMLLTKTVSDSTRQALIQPFTMDELEKAIRSAPTKSTPGPDGIPHEFYKQYESSRQPLLNVANAILGGAPLPRSMKVVYMQLLPKTPTAVNIKDYRPISLIDTSTRLICRMIATRLIPALDELIGPHQTGFLAKRRVDDNITQVLNALEYMDGSVYTGFAVVDFEKAFDKLNHDYLERVLYASGFDPSFVKLLMKFTANHTGYIYINNERGPPIPLDAGVRQGNPISPLLFNIALEPLLARLASNLDGIRSSNRMFQFKVGAYADDLVVGLNHIADHHVLHDELEAFCHISGSKVSASKSVFFGNSDEVSPLNYTFKPITEGFKYLGVHTRSHSWAKILATIQHFKRHHQLDDFPLALMVRAIKTYYVSKLYHYDIHQPMKAEDIKAFNNILGVFKGERFERLRQILPPLHGGLGMIDLQEQLYGRRAKQVWLACQSDAEHSRYFKYKLQEAVNKTFDHTWNPSGPTELYPWWEFIIPGRYRCGSRVVSTLMVITTMMDMVSIENKPYQREVAWITAWFKLHPRPSRNPDRISMKSLTLEEVLSYTFEPTTTLQYEEKSIVESHFHQRSKKMIESLVKTKRHLNKKLMTSTSFRDFVTPDQVQSFWKTFHNTQKYYPHPLDYIKMFNLGYLNFHEADLINKRTGRPALRPNLNTGWGPDSWCYLCSEHNNSPKHIYSECRISLQIWQRLIAGPRPQWHEMYLSENKLNFKFNLYLKTTVDAFEYQVRMQVNGKPCANNWIDEYLFQFANRLCRFLPPARAMRGLMRT</sequence>
<evidence type="ECO:0000313" key="1">
    <source>
        <dbReference type="EMBL" id="CAH6724004.1"/>
    </source>
</evidence>
<reference evidence="1" key="1">
    <citation type="submission" date="2022-06" db="EMBL/GenBank/DDBJ databases">
        <authorList>
            <person name="Legras J.-L."/>
            <person name="Devillers H."/>
            <person name="Grondin C."/>
        </authorList>
    </citation>
    <scope>NUCLEOTIDE SEQUENCE</scope>
    <source>
        <strain evidence="1">CLIB 1444</strain>
    </source>
</reference>
<keyword evidence="2" id="KW-1185">Reference proteome</keyword>
<organism evidence="1 2">
    <name type="scientific">[Candida] jaroonii</name>
    <dbReference type="NCBI Taxonomy" id="467808"/>
    <lineage>
        <taxon>Eukaryota</taxon>
        <taxon>Fungi</taxon>
        <taxon>Dikarya</taxon>
        <taxon>Ascomycota</taxon>
        <taxon>Saccharomycotina</taxon>
        <taxon>Pichiomycetes</taxon>
        <taxon>Debaryomycetaceae</taxon>
        <taxon>Yamadazyma</taxon>
    </lineage>
</organism>
<comment type="caution">
    <text evidence="1">The sequence shown here is derived from an EMBL/GenBank/DDBJ whole genome shotgun (WGS) entry which is preliminary data.</text>
</comment>
<name>A0ACA9YFX3_9ASCO</name>
<evidence type="ECO:0000313" key="2">
    <source>
        <dbReference type="Proteomes" id="UP001152531"/>
    </source>
</evidence>
<gene>
    <name evidence="1" type="ORF">CLIB1444_30S00122</name>
</gene>
<dbReference type="Proteomes" id="UP001152531">
    <property type="component" value="Unassembled WGS sequence"/>
</dbReference>
<proteinExistence type="predicted"/>
<protein>
    <submittedName>
        <fullName evidence="1">Uncharacterized protein</fullName>
    </submittedName>
</protein>
<accession>A0ACA9YFX3</accession>
<dbReference type="EMBL" id="CALSDN010000030">
    <property type="protein sequence ID" value="CAH6724004.1"/>
    <property type="molecule type" value="Genomic_DNA"/>
</dbReference>